<evidence type="ECO:0000256" key="2">
    <source>
        <dbReference type="SAM" id="MobiDB-lite"/>
    </source>
</evidence>
<feature type="region of interest" description="Disordered" evidence="2">
    <location>
        <begin position="409"/>
        <end position="440"/>
    </location>
</feature>
<proteinExistence type="predicted"/>
<feature type="region of interest" description="Disordered" evidence="2">
    <location>
        <begin position="250"/>
        <end position="314"/>
    </location>
</feature>
<dbReference type="Proteomes" id="UP000699462">
    <property type="component" value="Unassembled WGS sequence"/>
</dbReference>
<dbReference type="AlphaFoldDB" id="A0A8T0D7N3"/>
<comment type="caution">
    <text evidence="3">The sequence shown here is derived from an EMBL/GenBank/DDBJ whole genome shotgun (WGS) entry which is preliminary data.</text>
</comment>
<sequence length="663" mass="73779">MDWIEPLGTSLISTNTGGEFLAAESSSNGINGSTVKQQKSVFDCPACEVNPQNGNIKCVHIKVDSAKTCEELVRRLHTSLHAVVMENISLQAENEALRRSISSKCEALDIILSTVDITSSEHQRGFELFQASACLKKDISRLQTELALANGTINANKLAYEARIQEMSTRHADLIQQLEATQTRMKQLVDENLNLLCRITTSQTNSANEITSPPPSCPLPPTIHSPLIFDFASKKYSLTMDILLNSFDTKSSASPSDSISDPVTPTAFPESACHSPDSSHRLKCNGTRLSPTSTTVFSPDQQQTTDADRKMDSTPLNMSSFSEPARFTASNCKHFTGAESLYNCCSSSARLQNKLLCCSQQLFKEIRNVNDLKITLAAYQIALENQFKRHREQSRQLSVLLSYLPEKLSSGTPSCNPPTKSSQKPSDKTKLTKQNTEPSSNEIRENLLNCLCQKLKQLLLTLRESPDCPMPARKSLDGNSFLSVSRRKCFRPQNVRSTKLKIAHRRFSSADELFTSQTSSSPVSSSGYFESSEIGTQTRLSKSLIDLRERGSGSDVYIPKNPPAQFTPYRNSLSDRYKRKRTNFRLAKNVTDSHAAWTRAHSVDVLAESTVVNRLLPEDTFPNKRLSYTELLNDLLEKLNELDGLLVNRDLTSKLMNSRRATK</sequence>
<evidence type="ECO:0000313" key="3">
    <source>
        <dbReference type="EMBL" id="KAF8563532.1"/>
    </source>
</evidence>
<dbReference type="OrthoDB" id="6249140at2759"/>
<keyword evidence="4" id="KW-1185">Reference proteome</keyword>
<evidence type="ECO:0000256" key="1">
    <source>
        <dbReference type="SAM" id="Coils"/>
    </source>
</evidence>
<feature type="coiled-coil region" evidence="1">
    <location>
        <begin position="164"/>
        <end position="191"/>
    </location>
</feature>
<feature type="compositionally biased region" description="Polar residues" evidence="2">
    <location>
        <begin position="287"/>
        <end position="305"/>
    </location>
</feature>
<feature type="compositionally biased region" description="Polar residues" evidence="2">
    <location>
        <begin position="409"/>
        <end position="424"/>
    </location>
</feature>
<dbReference type="EMBL" id="JTDF01011598">
    <property type="protein sequence ID" value="KAF8563532.1"/>
    <property type="molecule type" value="Genomic_DNA"/>
</dbReference>
<protein>
    <submittedName>
        <fullName evidence="3">Uncharacterized protein</fullName>
    </submittedName>
</protein>
<keyword evidence="1" id="KW-0175">Coiled coil</keyword>
<feature type="compositionally biased region" description="Low complexity" evidence="2">
    <location>
        <begin position="250"/>
        <end position="261"/>
    </location>
</feature>
<organism evidence="3 4">
    <name type="scientific">Paragonimus westermani</name>
    <dbReference type="NCBI Taxonomy" id="34504"/>
    <lineage>
        <taxon>Eukaryota</taxon>
        <taxon>Metazoa</taxon>
        <taxon>Spiralia</taxon>
        <taxon>Lophotrochozoa</taxon>
        <taxon>Platyhelminthes</taxon>
        <taxon>Trematoda</taxon>
        <taxon>Digenea</taxon>
        <taxon>Plagiorchiida</taxon>
        <taxon>Troglotremata</taxon>
        <taxon>Troglotrematidae</taxon>
        <taxon>Paragonimus</taxon>
    </lineage>
</organism>
<gene>
    <name evidence="3" type="ORF">P879_07157</name>
</gene>
<reference evidence="3 4" key="1">
    <citation type="submission" date="2019-07" db="EMBL/GenBank/DDBJ databases">
        <title>Annotation for the trematode Paragonimus westermani.</title>
        <authorList>
            <person name="Choi Y.-J."/>
        </authorList>
    </citation>
    <scope>NUCLEOTIDE SEQUENCE [LARGE SCALE GENOMIC DNA]</scope>
    <source>
        <strain evidence="3">180907_Pwestermani</strain>
    </source>
</reference>
<name>A0A8T0D7N3_9TREM</name>
<evidence type="ECO:0000313" key="4">
    <source>
        <dbReference type="Proteomes" id="UP000699462"/>
    </source>
</evidence>
<accession>A0A8T0D7N3</accession>